<dbReference type="InterPro" id="IPR003106">
    <property type="entry name" value="Leu_zip_homeo"/>
</dbReference>
<dbReference type="Pfam" id="PF00046">
    <property type="entry name" value="Homeodomain"/>
    <property type="match status" value="1"/>
</dbReference>
<evidence type="ECO:0000256" key="2">
    <source>
        <dbReference type="ARBA" id="ARBA00023015"/>
    </source>
</evidence>
<dbReference type="SMART" id="SM00389">
    <property type="entry name" value="HOX"/>
    <property type="match status" value="1"/>
</dbReference>
<evidence type="ECO:0000256" key="3">
    <source>
        <dbReference type="ARBA" id="ARBA00023125"/>
    </source>
</evidence>
<dbReference type="CDD" id="cd00086">
    <property type="entry name" value="homeodomain"/>
    <property type="match status" value="1"/>
</dbReference>
<dbReference type="PROSITE" id="PS50071">
    <property type="entry name" value="HOMEOBOX_2"/>
    <property type="match status" value="1"/>
</dbReference>
<keyword evidence="4 8" id="KW-0371">Homeobox</keyword>
<protein>
    <recommendedName>
        <fullName evidence="12">Homeobox domain-containing protein</fullName>
    </recommendedName>
</protein>
<dbReference type="InterPro" id="IPR009057">
    <property type="entry name" value="Homeodomain-like_sf"/>
</dbReference>
<dbReference type="PROSITE" id="PS00027">
    <property type="entry name" value="HOMEOBOX_1"/>
    <property type="match status" value="1"/>
</dbReference>
<keyword evidence="10" id="KW-0175">Coiled coil</keyword>
<evidence type="ECO:0000256" key="11">
    <source>
        <dbReference type="SAM" id="MobiDB-lite"/>
    </source>
</evidence>
<keyword evidence="6 8" id="KW-0539">Nucleus</keyword>
<dbReference type="PANTHER" id="PTHR24326:SF606">
    <property type="entry name" value="HOMEOBOX-LEUCINE ZIPPER PROTEIN ATHB-54"/>
    <property type="match status" value="1"/>
</dbReference>
<comment type="similarity">
    <text evidence="7">Belongs to the HD-ZIP homeobox family. Class I subfamily.</text>
</comment>
<feature type="DNA-binding region" description="Homeobox" evidence="8">
    <location>
        <begin position="205"/>
        <end position="264"/>
    </location>
</feature>
<dbReference type="PRINTS" id="PR00031">
    <property type="entry name" value="HTHREPRESSR"/>
</dbReference>
<accession>A0ABP1APZ6</accession>
<feature type="coiled-coil region" evidence="10">
    <location>
        <begin position="262"/>
        <end position="296"/>
    </location>
</feature>
<name>A0ABP1APZ6_9BRYO</name>
<evidence type="ECO:0000256" key="4">
    <source>
        <dbReference type="ARBA" id="ARBA00023155"/>
    </source>
</evidence>
<dbReference type="InterPro" id="IPR045224">
    <property type="entry name" value="HDZip_class_I_plant"/>
</dbReference>
<feature type="region of interest" description="Disordered" evidence="11">
    <location>
        <begin position="316"/>
        <end position="353"/>
    </location>
</feature>
<evidence type="ECO:0000313" key="13">
    <source>
        <dbReference type="EMBL" id="CAK9864405.1"/>
    </source>
</evidence>
<dbReference type="SUPFAM" id="SSF46689">
    <property type="entry name" value="Homeodomain-like"/>
    <property type="match status" value="1"/>
</dbReference>
<evidence type="ECO:0000256" key="9">
    <source>
        <dbReference type="RuleBase" id="RU000682"/>
    </source>
</evidence>
<gene>
    <name evidence="13" type="ORF">CSSPJE1EN2_LOCUS7400</name>
</gene>
<dbReference type="InterPro" id="IPR000047">
    <property type="entry name" value="HTH_motif"/>
</dbReference>
<keyword evidence="5" id="KW-0804">Transcription</keyword>
<dbReference type="InterPro" id="IPR017970">
    <property type="entry name" value="Homeobox_CS"/>
</dbReference>
<reference evidence="13" key="1">
    <citation type="submission" date="2024-03" db="EMBL/GenBank/DDBJ databases">
        <authorList>
            <consortium name="ELIXIR-Norway"/>
            <consortium name="Elixir Norway"/>
        </authorList>
    </citation>
    <scope>NUCLEOTIDE SEQUENCE</scope>
</reference>
<comment type="subcellular location">
    <subcellularLocation>
        <location evidence="1 8 9">Nucleus</location>
    </subcellularLocation>
</comment>
<organism evidence="13 14">
    <name type="scientific">Sphagnum jensenii</name>
    <dbReference type="NCBI Taxonomy" id="128206"/>
    <lineage>
        <taxon>Eukaryota</taxon>
        <taxon>Viridiplantae</taxon>
        <taxon>Streptophyta</taxon>
        <taxon>Embryophyta</taxon>
        <taxon>Bryophyta</taxon>
        <taxon>Sphagnophytina</taxon>
        <taxon>Sphagnopsida</taxon>
        <taxon>Sphagnales</taxon>
        <taxon>Sphagnaceae</taxon>
        <taxon>Sphagnum</taxon>
    </lineage>
</organism>
<dbReference type="Pfam" id="PF02183">
    <property type="entry name" value="HALZ"/>
    <property type="match status" value="1"/>
</dbReference>
<dbReference type="PANTHER" id="PTHR24326">
    <property type="entry name" value="HOMEOBOX-LEUCINE ZIPPER PROTEIN"/>
    <property type="match status" value="1"/>
</dbReference>
<evidence type="ECO:0000256" key="8">
    <source>
        <dbReference type="PROSITE-ProRule" id="PRU00108"/>
    </source>
</evidence>
<feature type="domain" description="Homeobox" evidence="12">
    <location>
        <begin position="203"/>
        <end position="263"/>
    </location>
</feature>
<evidence type="ECO:0000256" key="1">
    <source>
        <dbReference type="ARBA" id="ARBA00004123"/>
    </source>
</evidence>
<keyword evidence="3 8" id="KW-0238">DNA-binding</keyword>
<evidence type="ECO:0000256" key="10">
    <source>
        <dbReference type="SAM" id="Coils"/>
    </source>
</evidence>
<feature type="compositionally biased region" description="Polar residues" evidence="11">
    <location>
        <begin position="321"/>
        <end position="332"/>
    </location>
</feature>
<dbReference type="EMBL" id="OZ023715">
    <property type="protein sequence ID" value="CAK9864405.1"/>
    <property type="molecule type" value="Genomic_DNA"/>
</dbReference>
<evidence type="ECO:0000256" key="5">
    <source>
        <dbReference type="ARBA" id="ARBA00023163"/>
    </source>
</evidence>
<evidence type="ECO:0000259" key="12">
    <source>
        <dbReference type="PROSITE" id="PS50071"/>
    </source>
</evidence>
<dbReference type="Proteomes" id="UP001497522">
    <property type="component" value="Chromosome 14"/>
</dbReference>
<proteinExistence type="inferred from homology"/>
<keyword evidence="14" id="KW-1185">Reference proteome</keyword>
<evidence type="ECO:0000313" key="14">
    <source>
        <dbReference type="Proteomes" id="UP001497522"/>
    </source>
</evidence>
<dbReference type="InterPro" id="IPR001356">
    <property type="entry name" value="HD"/>
</dbReference>
<evidence type="ECO:0000256" key="6">
    <source>
        <dbReference type="ARBA" id="ARBA00023242"/>
    </source>
</evidence>
<sequence length="410" mass="44568">MSDLFAVPHLGVRSSSREGGIKVDDSSTSDRLLSCGLVPLGTPGQCIRTTDQDAGAGSCWSDPAFLSSRGCGGGGGGPGGAGAGVQFLATDDDQYNITAAAHDFEAEMANNGRRFESPNAAMVMRNASRSLTNTALLAASCSSPADPLQAMSRSVGQHLEEALVMGCGQKRSFYPTFFEASVINEPGDDEDAAAADDYSCPHNNGELKKRRLSFDQVRSLERNFELENKLEPEKKMQLAKELGLQPRQVAVWFQNRRARWKTKQLERDYEVLNCDYNKLKSELQAVLEEKRELEAKLKPEKVVEVSRSCREDVKHQARIGASSTGQTPASTSCRRKDGSASLESTSSEILDAESPLTIDSTTLSLAPRSGDNDHKIDHQDSCNYLLTQVDEQGASLPAAWWNWPMSNTGP</sequence>
<evidence type="ECO:0000256" key="7">
    <source>
        <dbReference type="ARBA" id="ARBA00025748"/>
    </source>
</evidence>
<keyword evidence="2" id="KW-0805">Transcription regulation</keyword>
<dbReference type="Gene3D" id="1.10.10.60">
    <property type="entry name" value="Homeodomain-like"/>
    <property type="match status" value="1"/>
</dbReference>